<dbReference type="OrthoDB" id="274691at2759"/>
<dbReference type="STRING" id="694573.A0A194V7N3"/>
<evidence type="ECO:0000313" key="5">
    <source>
        <dbReference type="Proteomes" id="UP000078576"/>
    </source>
</evidence>
<dbReference type="GO" id="GO:0006006">
    <property type="term" value="P:glucose metabolic process"/>
    <property type="evidence" value="ECO:0007669"/>
    <property type="project" value="TreeGrafter"/>
</dbReference>
<comment type="similarity">
    <text evidence="1">Belongs to the aldose epimerase family.</text>
</comment>
<evidence type="ECO:0000256" key="1">
    <source>
        <dbReference type="ARBA" id="ARBA00006206"/>
    </source>
</evidence>
<dbReference type="PANTHER" id="PTHR10091">
    <property type="entry name" value="ALDOSE-1-EPIMERASE"/>
    <property type="match status" value="1"/>
</dbReference>
<dbReference type="Proteomes" id="UP000078576">
    <property type="component" value="Unassembled WGS sequence"/>
</dbReference>
<proteinExistence type="inferred from homology"/>
<evidence type="ECO:0000256" key="3">
    <source>
        <dbReference type="ARBA" id="ARBA00023277"/>
    </source>
</evidence>
<keyword evidence="5" id="KW-1185">Reference proteome</keyword>
<dbReference type="InterPro" id="IPR014718">
    <property type="entry name" value="GH-type_carb-bd"/>
</dbReference>
<organism evidence="4 5">
    <name type="scientific">Cytospora mali</name>
    <name type="common">Apple Valsa canker fungus</name>
    <name type="synonym">Valsa mali</name>
    <dbReference type="NCBI Taxonomy" id="578113"/>
    <lineage>
        <taxon>Eukaryota</taxon>
        <taxon>Fungi</taxon>
        <taxon>Dikarya</taxon>
        <taxon>Ascomycota</taxon>
        <taxon>Pezizomycotina</taxon>
        <taxon>Sordariomycetes</taxon>
        <taxon>Sordariomycetidae</taxon>
        <taxon>Diaporthales</taxon>
        <taxon>Cytosporaceae</taxon>
        <taxon>Cytospora</taxon>
    </lineage>
</organism>
<dbReference type="Gene3D" id="2.70.98.10">
    <property type="match status" value="1"/>
</dbReference>
<accession>A0A194V7N3</accession>
<keyword evidence="2" id="KW-0413">Isomerase</keyword>
<reference evidence="5" key="1">
    <citation type="submission" date="2014-12" db="EMBL/GenBank/DDBJ databases">
        <title>Genome Sequence of Valsa Canker Pathogens Uncovers a Specific Adaption of Colonization on Woody Bark.</title>
        <authorList>
            <person name="Yin Z."/>
            <person name="Liu H."/>
            <person name="Gao X."/>
            <person name="Li Z."/>
            <person name="Song N."/>
            <person name="Ke X."/>
            <person name="Dai Q."/>
            <person name="Wu Y."/>
            <person name="Sun Y."/>
            <person name="Xu J.-R."/>
            <person name="Kang Z.K."/>
            <person name="Wang L."/>
            <person name="Huang L."/>
        </authorList>
    </citation>
    <scope>NUCLEOTIDE SEQUENCE [LARGE SCALE GENOMIC DNA]</scope>
    <source>
        <strain evidence="5">SXYL134</strain>
    </source>
</reference>
<dbReference type="InterPro" id="IPR047215">
    <property type="entry name" value="Galactose_mutarotase-like"/>
</dbReference>
<dbReference type="PROSITE" id="PS00545">
    <property type="entry name" value="ALDOSE_1_EPIMERASE"/>
    <property type="match status" value="1"/>
</dbReference>
<dbReference type="GO" id="GO:0004034">
    <property type="term" value="F:aldose 1-epimerase activity"/>
    <property type="evidence" value="ECO:0007669"/>
    <property type="project" value="TreeGrafter"/>
</dbReference>
<evidence type="ECO:0000256" key="2">
    <source>
        <dbReference type="ARBA" id="ARBA00023235"/>
    </source>
</evidence>
<sequence>MSTHDEISFLPLGAVLQSLHVGDINIVQGFPSQDLYESHNSPHFGATIGRVANRISNATIDSLNGGQSYKLAANNGPNNLHGGPKGWGKRIWTGPTPVGVKEEAAPGFGKFKEGGESVKFSLHSADGDEGFPGTVEATVLYTAGKDENGATVLGMEYEAALVDGAEETVINMTNHSYFNLSGKPSIEGTQVELVTNSYLPLDATGIPTTTKPAAYSKFEGKKPFILGTEEPDVDDCFIVNEDPASVPLDTRSLPLTKLITAYHPESKIHLEVYSTEPAFQFYTGKYIELPAVGGYPARGSRSGFCVEPSRYVNALNVPEWKNMTLLKKGETYGCRIVYKAWKD</sequence>
<dbReference type="InterPro" id="IPR008183">
    <property type="entry name" value="Aldose_1/G6P_1-epimerase"/>
</dbReference>
<dbReference type="Pfam" id="PF01263">
    <property type="entry name" value="Aldose_epim"/>
    <property type="match status" value="1"/>
</dbReference>
<evidence type="ECO:0000313" key="4">
    <source>
        <dbReference type="EMBL" id="KUI59950.1"/>
    </source>
</evidence>
<dbReference type="InterPro" id="IPR018052">
    <property type="entry name" value="Ald1_epimerase_CS"/>
</dbReference>
<dbReference type="InterPro" id="IPR011013">
    <property type="entry name" value="Gal_mutarotase_sf_dom"/>
</dbReference>
<keyword evidence="3" id="KW-0119">Carbohydrate metabolism</keyword>
<dbReference type="CDD" id="cd09019">
    <property type="entry name" value="galactose_mutarotase_like"/>
    <property type="match status" value="1"/>
</dbReference>
<dbReference type="EMBL" id="KN714740">
    <property type="protein sequence ID" value="KUI59950.1"/>
    <property type="molecule type" value="Genomic_DNA"/>
</dbReference>
<dbReference type="SUPFAM" id="SSF74650">
    <property type="entry name" value="Galactose mutarotase-like"/>
    <property type="match status" value="1"/>
</dbReference>
<dbReference type="GO" id="GO:0033499">
    <property type="term" value="P:galactose catabolic process via UDP-galactose, Leloir pathway"/>
    <property type="evidence" value="ECO:0007669"/>
    <property type="project" value="TreeGrafter"/>
</dbReference>
<dbReference type="PANTHER" id="PTHR10091:SF0">
    <property type="entry name" value="GALACTOSE MUTAROTASE"/>
    <property type="match status" value="1"/>
</dbReference>
<gene>
    <name evidence="4" type="ORF">VP1G_07213</name>
</gene>
<dbReference type="AlphaFoldDB" id="A0A194V7N3"/>
<dbReference type="GO" id="GO:0030246">
    <property type="term" value="F:carbohydrate binding"/>
    <property type="evidence" value="ECO:0007669"/>
    <property type="project" value="InterPro"/>
</dbReference>
<name>A0A194V7N3_CYTMA</name>
<protein>
    <submittedName>
        <fullName evidence="4">Bifunctional protein GAL10</fullName>
    </submittedName>
</protein>